<protein>
    <submittedName>
        <fullName evidence="1">Uncharacterized protein</fullName>
    </submittedName>
</protein>
<name>A0A2U3KUX6_9FIRM</name>
<dbReference type="Proteomes" id="UP000238916">
    <property type="component" value="Unassembled WGS sequence"/>
</dbReference>
<evidence type="ECO:0000313" key="1">
    <source>
        <dbReference type="EMBL" id="SPF43465.1"/>
    </source>
</evidence>
<dbReference type="AlphaFoldDB" id="A0A2U3KUX6"/>
<evidence type="ECO:0000313" key="2">
    <source>
        <dbReference type="Proteomes" id="UP000238916"/>
    </source>
</evidence>
<gene>
    <name evidence="1" type="ORF">SBF1_2870002</name>
</gene>
<reference evidence="2" key="1">
    <citation type="submission" date="2018-02" db="EMBL/GenBank/DDBJ databases">
        <authorList>
            <person name="Hausmann B."/>
        </authorList>
    </citation>
    <scope>NUCLEOTIDE SEQUENCE [LARGE SCALE GENOMIC DNA]</scope>
    <source>
        <strain evidence="2">Peat soil MAG SbF1</strain>
    </source>
</reference>
<proteinExistence type="predicted"/>
<organism evidence="1 2">
    <name type="scientific">Candidatus Desulfosporosinus infrequens</name>
    <dbReference type="NCBI Taxonomy" id="2043169"/>
    <lineage>
        <taxon>Bacteria</taxon>
        <taxon>Bacillati</taxon>
        <taxon>Bacillota</taxon>
        <taxon>Clostridia</taxon>
        <taxon>Eubacteriales</taxon>
        <taxon>Desulfitobacteriaceae</taxon>
        <taxon>Desulfosporosinus</taxon>
    </lineage>
</organism>
<accession>A0A2U3KUX6</accession>
<sequence length="86" mass="9221">MDTQVLASAVPDAVTLPPTTELLVFNVKETVVAAAASAIGIIEIGATTFRHIIKIVNTERISDLNFTIHLSPYCPTQIDRMCSAPP</sequence>
<dbReference type="EMBL" id="OMOF01000209">
    <property type="protein sequence ID" value="SPF43465.1"/>
    <property type="molecule type" value="Genomic_DNA"/>
</dbReference>